<gene>
    <name evidence="1" type="ORF">H9Q16_11740</name>
</gene>
<dbReference type="SUPFAM" id="SSF46689">
    <property type="entry name" value="Homeodomain-like"/>
    <property type="match status" value="1"/>
</dbReference>
<accession>A0A927HEB2</accession>
<protein>
    <submittedName>
        <fullName evidence="1">TetR/AcrR family transcriptional regulator</fullName>
    </submittedName>
</protein>
<dbReference type="RefSeq" id="WP_191075619.1">
    <property type="nucleotide sequence ID" value="NZ_JACTAG010000002.1"/>
</dbReference>
<comment type="caution">
    <text evidence="1">The sequence shown here is derived from an EMBL/GenBank/DDBJ whole genome shotgun (WGS) entry which is preliminary data.</text>
</comment>
<evidence type="ECO:0000313" key="1">
    <source>
        <dbReference type="EMBL" id="MBD3664597.1"/>
    </source>
</evidence>
<dbReference type="Gene3D" id="1.10.357.10">
    <property type="entry name" value="Tetracycline Repressor, domain 2"/>
    <property type="match status" value="1"/>
</dbReference>
<evidence type="ECO:0000313" key="2">
    <source>
        <dbReference type="Proteomes" id="UP000635142"/>
    </source>
</evidence>
<sequence>MSSSRLTPDDWLSAGFDTLQSQGPAHLRAEPMARSLGTTKGSFYWHFADVPAFHDALIEAWRTRTLQTLADVVSAEKPVDHRLRLFGRGVLSDRTETAMRVWAHSNATVDGMLQDVDAKRLNYLELLLREVGLANPDFPRALQAALIGLPQLAEPDGMAIRTAYDTLVDTILALAE</sequence>
<reference evidence="1" key="1">
    <citation type="submission" date="2020-08" db="EMBL/GenBank/DDBJ databases">
        <title>Sulfitobacter aestuariivivens sp. nov., isolated from a tidal flat.</title>
        <authorList>
            <person name="Park S."/>
            <person name="Yoon J.-H."/>
        </authorList>
    </citation>
    <scope>NUCLEOTIDE SEQUENCE</scope>
    <source>
        <strain evidence="1">TSTF-M16</strain>
    </source>
</reference>
<name>A0A927HEB2_9RHOB</name>
<keyword evidence="2" id="KW-1185">Reference proteome</keyword>
<organism evidence="1 2">
    <name type="scientific">Sulfitobacter aestuariivivens</name>
    <dbReference type="NCBI Taxonomy" id="2766981"/>
    <lineage>
        <taxon>Bacteria</taxon>
        <taxon>Pseudomonadati</taxon>
        <taxon>Pseudomonadota</taxon>
        <taxon>Alphaproteobacteria</taxon>
        <taxon>Rhodobacterales</taxon>
        <taxon>Roseobacteraceae</taxon>
        <taxon>Sulfitobacter</taxon>
    </lineage>
</organism>
<dbReference type="InterPro" id="IPR009057">
    <property type="entry name" value="Homeodomain-like_sf"/>
</dbReference>
<proteinExistence type="predicted"/>
<dbReference type="AlphaFoldDB" id="A0A927HEB2"/>
<dbReference type="Proteomes" id="UP000635142">
    <property type="component" value="Unassembled WGS sequence"/>
</dbReference>
<dbReference type="EMBL" id="JACTAG010000002">
    <property type="protein sequence ID" value="MBD3664597.1"/>
    <property type="molecule type" value="Genomic_DNA"/>
</dbReference>